<reference evidence="1 2" key="1">
    <citation type="submission" date="2019-03" db="EMBL/GenBank/DDBJ databases">
        <title>First draft genome of Liparis tanakae, snailfish: a comprehensive survey of snailfish specific genes.</title>
        <authorList>
            <person name="Kim W."/>
            <person name="Song I."/>
            <person name="Jeong J.-H."/>
            <person name="Kim D."/>
            <person name="Kim S."/>
            <person name="Ryu S."/>
            <person name="Song J.Y."/>
            <person name="Lee S.K."/>
        </authorList>
    </citation>
    <scope>NUCLEOTIDE SEQUENCE [LARGE SCALE GENOMIC DNA]</scope>
    <source>
        <tissue evidence="1">Muscle</tissue>
    </source>
</reference>
<proteinExistence type="predicted"/>
<keyword evidence="2" id="KW-1185">Reference proteome</keyword>
<evidence type="ECO:0000313" key="2">
    <source>
        <dbReference type="Proteomes" id="UP000314294"/>
    </source>
</evidence>
<dbReference type="Proteomes" id="UP000314294">
    <property type="component" value="Unassembled WGS sequence"/>
</dbReference>
<organism evidence="1 2">
    <name type="scientific">Liparis tanakae</name>
    <name type="common">Tanaka's snailfish</name>
    <dbReference type="NCBI Taxonomy" id="230148"/>
    <lineage>
        <taxon>Eukaryota</taxon>
        <taxon>Metazoa</taxon>
        <taxon>Chordata</taxon>
        <taxon>Craniata</taxon>
        <taxon>Vertebrata</taxon>
        <taxon>Euteleostomi</taxon>
        <taxon>Actinopterygii</taxon>
        <taxon>Neopterygii</taxon>
        <taxon>Teleostei</taxon>
        <taxon>Neoteleostei</taxon>
        <taxon>Acanthomorphata</taxon>
        <taxon>Eupercaria</taxon>
        <taxon>Perciformes</taxon>
        <taxon>Cottioidei</taxon>
        <taxon>Cottales</taxon>
        <taxon>Liparidae</taxon>
        <taxon>Liparis</taxon>
    </lineage>
</organism>
<name>A0A4Z2HWH0_9TELE</name>
<dbReference type="AlphaFoldDB" id="A0A4Z2HWH0"/>
<comment type="caution">
    <text evidence="1">The sequence shown here is derived from an EMBL/GenBank/DDBJ whole genome shotgun (WGS) entry which is preliminary data.</text>
</comment>
<dbReference type="EMBL" id="SRLO01000168">
    <property type="protein sequence ID" value="TNN70028.1"/>
    <property type="molecule type" value="Genomic_DNA"/>
</dbReference>
<protein>
    <submittedName>
        <fullName evidence="1">Uncharacterized protein</fullName>
    </submittedName>
</protein>
<evidence type="ECO:0000313" key="1">
    <source>
        <dbReference type="EMBL" id="TNN70028.1"/>
    </source>
</evidence>
<accession>A0A4Z2HWH0</accession>
<sequence>MYKHQNLENHVDPFAVRRVVVELVVLVVFLSASQQQTSREDVGPGPAAQVLFLLVKTTPSGSDKEPADR</sequence>
<gene>
    <name evidence="1" type="ORF">EYF80_019704</name>
</gene>